<organism evidence="3 4">
    <name type="scientific">Luteolibacter ambystomatis</name>
    <dbReference type="NCBI Taxonomy" id="2824561"/>
    <lineage>
        <taxon>Bacteria</taxon>
        <taxon>Pseudomonadati</taxon>
        <taxon>Verrucomicrobiota</taxon>
        <taxon>Verrucomicrobiia</taxon>
        <taxon>Verrucomicrobiales</taxon>
        <taxon>Verrucomicrobiaceae</taxon>
        <taxon>Luteolibacter</taxon>
    </lineage>
</organism>
<accession>A0A975G749</accession>
<sequence length="1277" mass="127198">MKPSRLFFCFLLSASPSMAASVTWNEAGPTNNWNTTDANWTGGASVFTNGDSATFGAATGETVTVDAAGVTPASTAITGNGSYTLSGGSILGGTLAKGGTGTLTLSAANSFSSVGISSGTLSQTTGAISTALVSGGNYTALGAGPISFTYTAGITPLFFGATGTLTNAITLPTANVETRFSGSAGGRITTFSGLITGGNASATLRLDNNTAAGVGRFKFTNASNTFTMSRFLINRGGLEFTSDGALGNANNDLTLDVTNTADGTGLIFGADNITLNSARAVTVATTTVINTQAFTGSRIDGPMTVTGQTIKTGTGNLILNGTGSGTGGLQINAGTVQVGNGGTTGSITTPVNANGAATTLSFNRSDAVTYGAVLSGTGSLVQSGTGTLTLSAANTFTGATTVNAGTLNVTGSSAAAGTIAINGGTFKFGAAADPIGTYTAASLTQSAGNLSLDVSAGSKDTLNLTGNYTTTGGGIMVNVLAAPNVGVPYNLVNYTGTLSAHPPVTFTGLGGSRLAGTVDYGTGTNSVISVTFNGVIGNLVWTGANGTSWDTTAQNWLNGGSGDAFFQQDAVFFDDSASNFTPVLSGTLQPSSVVFSNASNTYTLSGSGSLDGNGTLSITGGGTVVVNNTNTLTGQTTITAGILQIGNGGTSGSLGTGPVANNASLVFNRSDTAVFPNSVTGSGTITQSGTGTTVLTGDINSSGFIWVATGALQVGNGGTTGSIGANPSSLQVDTSLIVNRSSATTIAAPISGAGTLTKLGAGALTLSGTNTFTGATTITAGSVVMANPDALAGSPVVFNGGQLAFNFGNGTTTTVSHDFTLPATGQQQFITTAPTSATTVRLTGKISGGTAGQTYRLVDSNVGGNHNNVLTLENPANDFQGRVEIWRGSLVFTSNEALGNPANGIRHESENLNGALRFGADNIVLAATRAIELGGNDDPIDVQAFTGTILGPVSGAGRFVKQGTGRLIMPAAMTTTAVSSIAAGTLQVDGTWSTSASALTVAVPGTLAGIGTINRPVTVNGTLAPGNGVGTLTVGNTTTFGAGSTYAFQIGDWTGAAGTGYDQLASTAVAITATAASKLTVVVDASTMVNFTDANKTFVIATGTQSGLALDNWTVTTTGFSGIGTWKLQVNGNQLELVYALGTPFDNWANSFGSLPANKRGVLDDYDNDGTPNLLEYVLGGNPTLMDGTAIAPTTQQSGSNLLFIYSRSDASELDTTQTVQYGSDLTGWTDVPIGATSGGMVMIAENDVAADTVQVTIPTTGNPKLFVRLKVTKSGS</sequence>
<evidence type="ECO:0000256" key="1">
    <source>
        <dbReference type="ARBA" id="ARBA00022729"/>
    </source>
</evidence>
<dbReference type="Gene3D" id="2.160.20.20">
    <property type="match status" value="1"/>
</dbReference>
<dbReference type="EMBL" id="CP073100">
    <property type="protein sequence ID" value="QUE50319.1"/>
    <property type="molecule type" value="Genomic_DNA"/>
</dbReference>
<dbReference type="Pfam" id="PF12951">
    <property type="entry name" value="PATR"/>
    <property type="match status" value="6"/>
</dbReference>
<reference evidence="3" key="1">
    <citation type="submission" date="2021-04" db="EMBL/GenBank/DDBJ databases">
        <title>Luteolibacter sp. 32A isolated from the skin of an Anderson's salamander (Ambystoma andersonii).</title>
        <authorList>
            <person name="Spergser J."/>
            <person name="Busse H.-J."/>
        </authorList>
    </citation>
    <scope>NUCLEOTIDE SEQUENCE</scope>
    <source>
        <strain evidence="3">32A</strain>
    </source>
</reference>
<keyword evidence="4" id="KW-1185">Reference proteome</keyword>
<name>A0A975G749_9BACT</name>
<evidence type="ECO:0000256" key="2">
    <source>
        <dbReference type="SAM" id="SignalP"/>
    </source>
</evidence>
<dbReference type="InterPro" id="IPR012332">
    <property type="entry name" value="Autotransporter_pectin_lyase_C"/>
</dbReference>
<dbReference type="SUPFAM" id="SSF51126">
    <property type="entry name" value="Pectin lyase-like"/>
    <property type="match status" value="2"/>
</dbReference>
<dbReference type="KEGG" id="lamb:KBB96_15765"/>
<evidence type="ECO:0000313" key="3">
    <source>
        <dbReference type="EMBL" id="QUE50319.1"/>
    </source>
</evidence>
<protein>
    <submittedName>
        <fullName evidence="3">Autotransporter-associated beta strand repeat-containing protein</fullName>
    </submittedName>
</protein>
<evidence type="ECO:0000313" key="4">
    <source>
        <dbReference type="Proteomes" id="UP000676169"/>
    </source>
</evidence>
<proteinExistence type="predicted"/>
<feature type="chain" id="PRO_5036918862" evidence="2">
    <location>
        <begin position="20"/>
        <end position="1277"/>
    </location>
</feature>
<dbReference type="InterPro" id="IPR013425">
    <property type="entry name" value="Autotrns_rpt"/>
</dbReference>
<dbReference type="Proteomes" id="UP000676169">
    <property type="component" value="Chromosome"/>
</dbReference>
<feature type="signal peptide" evidence="2">
    <location>
        <begin position="1"/>
        <end position="19"/>
    </location>
</feature>
<dbReference type="NCBIfam" id="TIGR02601">
    <property type="entry name" value="autotrns_rpt"/>
    <property type="match status" value="3"/>
</dbReference>
<keyword evidence="1 2" id="KW-0732">Signal</keyword>
<dbReference type="AlphaFoldDB" id="A0A975G749"/>
<gene>
    <name evidence="3" type="ORF">KBB96_15765</name>
</gene>
<dbReference type="RefSeq" id="WP_211630459.1">
    <property type="nucleotide sequence ID" value="NZ_CP073100.1"/>
</dbReference>
<dbReference type="InterPro" id="IPR011050">
    <property type="entry name" value="Pectin_lyase_fold/virulence"/>
</dbReference>